<protein>
    <recommendedName>
        <fullName evidence="2">Fibronectin type-III domain-containing protein</fullName>
    </recommendedName>
</protein>
<dbReference type="InterPro" id="IPR036116">
    <property type="entry name" value="FN3_sf"/>
</dbReference>
<organism evidence="3 4">
    <name type="scientific">Chryseobacterium phosphatilyticum</name>
    <dbReference type="NCBI Taxonomy" id="475075"/>
    <lineage>
        <taxon>Bacteria</taxon>
        <taxon>Pseudomonadati</taxon>
        <taxon>Bacteroidota</taxon>
        <taxon>Flavobacteriia</taxon>
        <taxon>Flavobacteriales</taxon>
        <taxon>Weeksellaceae</taxon>
        <taxon>Chryseobacterium group</taxon>
        <taxon>Chryseobacterium</taxon>
    </lineage>
</organism>
<sequence length="433" mass="46316">MKRILLLLLVLISSVFDAQVNLNIGSMNVGSAPVSSFFSYSYVQQIYLKQELNINAAGNITGLTFYLDPSATITDSSNWTLYLGHTSKATFTSGTDWIPVSQLTQVFAGNVTKNNNKVEIILTTPFAYNNTDNLVIAAKESAPSIDINNFNEAFHVYPYIPNSTLYYKGDREVVDISSPPGGIRAEYKSAITISGLTPNVTPGCPIILYPSNNAQYISLSPALSWQAVSGASSYKVSLGTSTGGTDVINQQVVSTNNFNLSPSIVLTRNTTYYLKVTAVSANGESTGCTENTFKTIPPIPVNDECTGALLASTFPYTYVQSDAMSSTNNGGFVLACANDGMNDGLWFRLTGDGNQYTIKVAPSTTSFDPKIGVFSGTCTNLTCVGTKDNGGGGTAETMTITTTAGTEYFINVGSFEDDVDMPEDVFTITITKL</sequence>
<dbReference type="RefSeq" id="WP_109712238.1">
    <property type="nucleotide sequence ID" value="NZ_PPED02000002.1"/>
</dbReference>
<keyword evidence="4" id="KW-1185">Reference proteome</keyword>
<evidence type="ECO:0000259" key="2">
    <source>
        <dbReference type="PROSITE" id="PS50853"/>
    </source>
</evidence>
<dbReference type="InterPro" id="IPR013783">
    <property type="entry name" value="Ig-like_fold"/>
</dbReference>
<evidence type="ECO:0000313" key="3">
    <source>
        <dbReference type="EMBL" id="PWN70604.1"/>
    </source>
</evidence>
<dbReference type="InterPro" id="IPR003961">
    <property type="entry name" value="FN3_dom"/>
</dbReference>
<comment type="caution">
    <text evidence="3">The sequence shown here is derived from an EMBL/GenBank/DDBJ whole genome shotgun (WGS) entry which is preliminary data.</text>
</comment>
<gene>
    <name evidence="3" type="ORF">C1631_011640</name>
</gene>
<accession>A0A316XAQ2</accession>
<dbReference type="AlphaFoldDB" id="A0A316XAQ2"/>
<feature type="chain" id="PRO_5016403225" description="Fibronectin type-III domain-containing protein" evidence="1">
    <location>
        <begin position="19"/>
        <end position="433"/>
    </location>
</feature>
<dbReference type="SUPFAM" id="SSF49265">
    <property type="entry name" value="Fibronectin type III"/>
    <property type="match status" value="1"/>
</dbReference>
<dbReference type="Proteomes" id="UP000236594">
    <property type="component" value="Unassembled WGS sequence"/>
</dbReference>
<proteinExistence type="predicted"/>
<feature type="domain" description="Fibronectin type-III" evidence="2">
    <location>
        <begin position="201"/>
        <end position="298"/>
    </location>
</feature>
<name>A0A316XAQ2_9FLAO</name>
<feature type="signal peptide" evidence="1">
    <location>
        <begin position="1"/>
        <end position="18"/>
    </location>
</feature>
<evidence type="ECO:0000256" key="1">
    <source>
        <dbReference type="SAM" id="SignalP"/>
    </source>
</evidence>
<reference evidence="3 4" key="1">
    <citation type="submission" date="2018-04" db="EMBL/GenBank/DDBJ databases">
        <title>Draft Genome Sequence of Phosphate-Solubilizing Chryseobacterium sp. ISE14 that is a Biocontrol and Plant Growth-Promoting Rhizobacterium Isolated from Cucumber.</title>
        <authorList>
            <person name="Jeong J.-J."/>
            <person name="Sang M.K."/>
            <person name="Choi I.-G."/>
            <person name="Kim K.D."/>
        </authorList>
    </citation>
    <scope>NUCLEOTIDE SEQUENCE [LARGE SCALE GENOMIC DNA]</scope>
    <source>
        <strain evidence="3 4">ISE14</strain>
    </source>
</reference>
<dbReference type="EMBL" id="PPED02000002">
    <property type="protein sequence ID" value="PWN70604.1"/>
    <property type="molecule type" value="Genomic_DNA"/>
</dbReference>
<evidence type="ECO:0000313" key="4">
    <source>
        <dbReference type="Proteomes" id="UP000236594"/>
    </source>
</evidence>
<dbReference type="PROSITE" id="PS50853">
    <property type="entry name" value="FN3"/>
    <property type="match status" value="1"/>
</dbReference>
<dbReference type="CDD" id="cd00063">
    <property type="entry name" value="FN3"/>
    <property type="match status" value="1"/>
</dbReference>
<dbReference type="Gene3D" id="2.60.40.10">
    <property type="entry name" value="Immunoglobulins"/>
    <property type="match status" value="1"/>
</dbReference>
<keyword evidence="1" id="KW-0732">Signal</keyword>
<dbReference type="OrthoDB" id="869215at2"/>